<evidence type="ECO:0000313" key="3">
    <source>
        <dbReference type="Proteomes" id="UP000317839"/>
    </source>
</evidence>
<dbReference type="InterPro" id="IPR001763">
    <property type="entry name" value="Rhodanese-like_dom"/>
</dbReference>
<accession>A0A545TJ77</accession>
<comment type="caution">
    <text evidence="2">The sequence shown here is derived from an EMBL/GenBank/DDBJ whole genome shotgun (WGS) entry which is preliminary data.</text>
</comment>
<dbReference type="PANTHER" id="PTHR44086">
    <property type="entry name" value="THIOSULFATE SULFURTRANSFERASE RDL2, MITOCHONDRIAL-RELATED"/>
    <property type="match status" value="1"/>
</dbReference>
<reference evidence="2 3" key="1">
    <citation type="submission" date="2019-06" db="EMBL/GenBank/DDBJ databases">
        <title>Draft genome of Aliikangiella marina GYP-15.</title>
        <authorList>
            <person name="Wang G."/>
        </authorList>
    </citation>
    <scope>NUCLEOTIDE SEQUENCE [LARGE SCALE GENOMIC DNA]</scope>
    <source>
        <strain evidence="2 3">GYP-15</strain>
    </source>
</reference>
<evidence type="ECO:0000313" key="2">
    <source>
        <dbReference type="EMBL" id="TQV77290.1"/>
    </source>
</evidence>
<dbReference type="SMART" id="SM00450">
    <property type="entry name" value="RHOD"/>
    <property type="match status" value="1"/>
</dbReference>
<dbReference type="Pfam" id="PF00581">
    <property type="entry name" value="Rhodanese"/>
    <property type="match status" value="1"/>
</dbReference>
<feature type="domain" description="Rhodanese" evidence="1">
    <location>
        <begin position="27"/>
        <end position="125"/>
    </location>
</feature>
<gene>
    <name evidence="2" type="ORF">FLL45_04915</name>
</gene>
<dbReference type="AlphaFoldDB" id="A0A545TJ77"/>
<dbReference type="CDD" id="cd00158">
    <property type="entry name" value="RHOD"/>
    <property type="match status" value="1"/>
</dbReference>
<organism evidence="2 3">
    <name type="scientific">Aliikangiella marina</name>
    <dbReference type="NCBI Taxonomy" id="1712262"/>
    <lineage>
        <taxon>Bacteria</taxon>
        <taxon>Pseudomonadati</taxon>
        <taxon>Pseudomonadota</taxon>
        <taxon>Gammaproteobacteria</taxon>
        <taxon>Oceanospirillales</taxon>
        <taxon>Pleioneaceae</taxon>
        <taxon>Aliikangiella</taxon>
    </lineage>
</organism>
<dbReference type="RefSeq" id="WP_142940863.1">
    <property type="nucleotide sequence ID" value="NZ_VIKR01000001.1"/>
</dbReference>
<dbReference type="EMBL" id="VIKR01000001">
    <property type="protein sequence ID" value="TQV77290.1"/>
    <property type="molecule type" value="Genomic_DNA"/>
</dbReference>
<dbReference type="Gene3D" id="3.40.250.10">
    <property type="entry name" value="Rhodanese-like domain"/>
    <property type="match status" value="1"/>
</dbReference>
<dbReference type="GO" id="GO:0004792">
    <property type="term" value="F:thiosulfate-cyanide sulfurtransferase activity"/>
    <property type="evidence" value="ECO:0007669"/>
    <property type="project" value="TreeGrafter"/>
</dbReference>
<protein>
    <submittedName>
        <fullName evidence="2">Rhodanese-like domain-containing protein</fullName>
    </submittedName>
</protein>
<dbReference type="InterPro" id="IPR036873">
    <property type="entry name" value="Rhodanese-like_dom_sf"/>
</dbReference>
<keyword evidence="3" id="KW-1185">Reference proteome</keyword>
<dbReference type="Proteomes" id="UP000317839">
    <property type="component" value="Unassembled WGS sequence"/>
</dbReference>
<proteinExistence type="predicted"/>
<dbReference type="OrthoDB" id="9791096at2"/>
<dbReference type="PANTHER" id="PTHR44086:SF13">
    <property type="entry name" value="THIOSULFATE SULFURTRANSFERASE PSPE"/>
    <property type="match status" value="1"/>
</dbReference>
<name>A0A545TJ77_9GAMM</name>
<dbReference type="SUPFAM" id="SSF52821">
    <property type="entry name" value="Rhodanese/Cell cycle control phosphatase"/>
    <property type="match status" value="1"/>
</dbReference>
<dbReference type="PROSITE" id="PS50206">
    <property type="entry name" value="RHODANESE_3"/>
    <property type="match status" value="1"/>
</dbReference>
<evidence type="ECO:0000259" key="1">
    <source>
        <dbReference type="PROSITE" id="PS50206"/>
    </source>
</evidence>
<sequence length="131" mass="14601">MLSPIELVKQAKSVIKECNHQDLCQAIDNRSLVIDVREPDEYTQGYIAHAINAPRGLIEFAIFDHPRIKPAMQENPADTPIYLYCKSGGRSALAAESLQKLGFNNVFSLSGGIQAWESAGFKINTEDSYHY</sequence>